<feature type="binding site" evidence="11">
    <location>
        <begin position="5"/>
        <end position="9"/>
    </location>
    <ligand>
        <name>ATP</name>
        <dbReference type="ChEBI" id="CHEBI:30616"/>
    </ligand>
</feature>
<feature type="binding site" evidence="11">
    <location>
        <position position="46"/>
    </location>
    <ligand>
        <name>ATP</name>
        <dbReference type="ChEBI" id="CHEBI:30616"/>
    </ligand>
</feature>
<dbReference type="EMBL" id="LJCQ01000199">
    <property type="protein sequence ID" value="KPV46679.1"/>
    <property type="molecule type" value="Genomic_DNA"/>
</dbReference>
<dbReference type="InterPro" id="IPR036393">
    <property type="entry name" value="AceGlu_kinase-like_sf"/>
</dbReference>
<evidence type="ECO:0000256" key="12">
    <source>
        <dbReference type="PIRSR" id="PIRSR016496-2"/>
    </source>
</evidence>
<evidence type="ECO:0000256" key="4">
    <source>
        <dbReference type="ARBA" id="ARBA00022679"/>
    </source>
</evidence>
<dbReference type="PANTHER" id="PTHR43654">
    <property type="entry name" value="GLUTAMATE 5-KINASE"/>
    <property type="match status" value="1"/>
</dbReference>
<comment type="subunit">
    <text evidence="10">Homodimer.</text>
</comment>
<evidence type="ECO:0000256" key="5">
    <source>
        <dbReference type="ARBA" id="ARBA00022741"/>
    </source>
</evidence>
<dbReference type="GO" id="GO:0102043">
    <property type="term" value="F:isopentenyl phosphate kinase activity"/>
    <property type="evidence" value="ECO:0007669"/>
    <property type="project" value="UniProtKB-EC"/>
</dbReference>
<evidence type="ECO:0000256" key="8">
    <source>
        <dbReference type="ARBA" id="ARBA00023229"/>
    </source>
</evidence>
<dbReference type="GO" id="GO:0005524">
    <property type="term" value="F:ATP binding"/>
    <property type="evidence" value="ECO:0007669"/>
    <property type="project" value="UniProtKB-KW"/>
</dbReference>
<dbReference type="GO" id="GO:0005829">
    <property type="term" value="C:cytosol"/>
    <property type="evidence" value="ECO:0007669"/>
    <property type="project" value="TreeGrafter"/>
</dbReference>
<dbReference type="Gene3D" id="3.40.1160.10">
    <property type="entry name" value="Acetylglutamate kinase-like"/>
    <property type="match status" value="1"/>
</dbReference>
<dbReference type="CDD" id="cd04241">
    <property type="entry name" value="AAK_FomA-like"/>
    <property type="match status" value="1"/>
</dbReference>
<evidence type="ECO:0000256" key="1">
    <source>
        <dbReference type="ARBA" id="ARBA00010540"/>
    </source>
</evidence>
<dbReference type="EMBL" id="LKBG01000240">
    <property type="protein sequence ID" value="KQB34455.1"/>
    <property type="molecule type" value="Genomic_DNA"/>
</dbReference>
<comment type="similarity">
    <text evidence="1 10">Belongs to the isopentenyl phosphate kinase family.</text>
</comment>
<feature type="binding site" evidence="11">
    <location>
        <position position="201"/>
    </location>
    <ligand>
        <name>ATP</name>
        <dbReference type="ChEBI" id="CHEBI:30616"/>
    </ligand>
</feature>
<dbReference type="GO" id="GO:0016301">
    <property type="term" value="F:kinase activity"/>
    <property type="evidence" value="ECO:0007669"/>
    <property type="project" value="UniProtKB-KW"/>
</dbReference>
<keyword evidence="4 10" id="KW-0808">Transferase</keyword>
<dbReference type="PROSITE" id="PS00489">
    <property type="entry name" value="RNA_POL_PHAGE_2"/>
    <property type="match status" value="1"/>
</dbReference>
<dbReference type="AlphaFoldDB" id="A0A0Q0VLV0"/>
<dbReference type="InterPro" id="IPR024192">
    <property type="entry name" value="Fosfomycin_R_FomA-type"/>
</dbReference>
<evidence type="ECO:0000313" key="16">
    <source>
        <dbReference type="Proteomes" id="UP000050320"/>
    </source>
</evidence>
<keyword evidence="6 10" id="KW-0418">Kinase</keyword>
<evidence type="ECO:0000313" key="15">
    <source>
        <dbReference type="EMBL" id="KQB34455.1"/>
    </source>
</evidence>
<keyword evidence="8" id="KW-0414">Isoprene biosynthesis</keyword>
<dbReference type="Proteomes" id="UP000050320">
    <property type="component" value="Unassembled WGS sequence"/>
</dbReference>
<dbReference type="GO" id="GO:0003677">
    <property type="term" value="F:DNA binding"/>
    <property type="evidence" value="ECO:0007669"/>
    <property type="project" value="InterPro"/>
</dbReference>
<dbReference type="InterPro" id="IPR002092">
    <property type="entry name" value="DNA-dir_Rpol_phage-type"/>
</dbReference>
<feature type="domain" description="Aspartate/glutamate/uridylate kinase" evidence="13">
    <location>
        <begin position="1"/>
        <end position="223"/>
    </location>
</feature>
<name>A0A0Q0VLV0_9ARCH</name>
<organism evidence="15 16">
    <name type="scientific">Acidiplasma aeolicum</name>
    <dbReference type="NCBI Taxonomy" id="507754"/>
    <lineage>
        <taxon>Archaea</taxon>
        <taxon>Methanobacteriati</taxon>
        <taxon>Thermoplasmatota</taxon>
        <taxon>Thermoplasmata</taxon>
        <taxon>Thermoplasmatales</taxon>
        <taxon>Ferroplasmaceae</taxon>
        <taxon>Acidiplasma</taxon>
    </lineage>
</organism>
<dbReference type="OrthoDB" id="15328at2157"/>
<gene>
    <name evidence="15" type="ORF">AOG54_04895</name>
    <name evidence="14" type="ORF">SE19_04515</name>
</gene>
<protein>
    <recommendedName>
        <fullName evidence="3 10">Isopentenyl phosphate kinase</fullName>
        <shortName evidence="10">IPK</shortName>
        <ecNumber evidence="2 10">2.7.4.26</ecNumber>
    </recommendedName>
</protein>
<evidence type="ECO:0000256" key="9">
    <source>
        <dbReference type="ARBA" id="ARBA00049063"/>
    </source>
</evidence>
<keyword evidence="5 10" id="KW-0547">Nucleotide-binding</keyword>
<dbReference type="PIRSF" id="PIRSF016496">
    <property type="entry name" value="Kin_FomA"/>
    <property type="match status" value="1"/>
</dbReference>
<evidence type="ECO:0000259" key="13">
    <source>
        <dbReference type="Pfam" id="PF00696"/>
    </source>
</evidence>
<evidence type="ECO:0000256" key="7">
    <source>
        <dbReference type="ARBA" id="ARBA00022840"/>
    </source>
</evidence>
<evidence type="ECO:0000256" key="6">
    <source>
        <dbReference type="ARBA" id="ARBA00022777"/>
    </source>
</evidence>
<feature type="binding site" evidence="11">
    <location>
        <position position="50"/>
    </location>
    <ligand>
        <name>substrate</name>
    </ligand>
</feature>
<dbReference type="Proteomes" id="UP000050515">
    <property type="component" value="Unassembled WGS sequence"/>
</dbReference>
<evidence type="ECO:0000313" key="14">
    <source>
        <dbReference type="EMBL" id="KPV46679.1"/>
    </source>
</evidence>
<reference evidence="15 16" key="2">
    <citation type="submission" date="2015-09" db="EMBL/GenBank/DDBJ databases">
        <title>Heavy metals and arsenic resistance mechanisms in polyextremophilic archaea of the family Ferroplasmaceae.</title>
        <authorList>
            <person name="Bulaev A.G."/>
            <person name="Kanygina A.V."/>
        </authorList>
    </citation>
    <scope>NUCLEOTIDE SEQUENCE [LARGE SCALE GENOMIC DNA]</scope>
    <source>
        <strain evidence="15 16">VT</strain>
    </source>
</reference>
<dbReference type="NCBIfam" id="NF040647">
    <property type="entry name" value="IPPK_Arch"/>
    <property type="match status" value="1"/>
</dbReference>
<reference evidence="14 17" key="1">
    <citation type="submission" date="2015-09" db="EMBL/GenBank/DDBJ databases">
        <title>Draft genome sequence of Acidiplasma aeolicum DSM 18409.</title>
        <authorList>
            <person name="Hemp J."/>
        </authorList>
    </citation>
    <scope>NUCLEOTIDE SEQUENCE [LARGE SCALE GENOMIC DNA]</scope>
    <source>
        <strain evidence="14 17">V</strain>
    </source>
</reference>
<evidence type="ECO:0000313" key="17">
    <source>
        <dbReference type="Proteomes" id="UP000050515"/>
    </source>
</evidence>
<dbReference type="GO" id="GO:0003899">
    <property type="term" value="F:DNA-directed RNA polymerase activity"/>
    <property type="evidence" value="ECO:0007669"/>
    <property type="project" value="InterPro"/>
</dbReference>
<feature type="binding site" evidence="11">
    <location>
        <position position="45"/>
    </location>
    <ligand>
        <name>substrate</name>
    </ligand>
</feature>
<keyword evidence="7 10" id="KW-0067">ATP-binding</keyword>
<comment type="function">
    <text evidence="10">Catalyzes the formation of isopentenyl diphosphate (IPP), the building block of all isoprenoids.</text>
</comment>
<dbReference type="SUPFAM" id="SSF53633">
    <property type="entry name" value="Carbamate kinase-like"/>
    <property type="match status" value="1"/>
</dbReference>
<feature type="binding site" evidence="11">
    <location>
        <position position="205"/>
    </location>
    <ligand>
        <name>ATP</name>
        <dbReference type="ChEBI" id="CHEBI:30616"/>
    </ligand>
</feature>
<dbReference type="PANTHER" id="PTHR43654:SF1">
    <property type="entry name" value="ISOPENTENYL PHOSPHATE KINASE"/>
    <property type="match status" value="1"/>
</dbReference>
<dbReference type="InterPro" id="IPR001048">
    <property type="entry name" value="Asp/Glu/Uridylate_kinase"/>
</dbReference>
<dbReference type="Pfam" id="PF00696">
    <property type="entry name" value="AA_kinase"/>
    <property type="match status" value="1"/>
</dbReference>
<dbReference type="PATRIC" id="fig|507754.4.peg.543"/>
<comment type="catalytic activity">
    <reaction evidence="9 10">
        <text>isopentenyl phosphate + ATP = isopentenyl diphosphate + ADP</text>
        <dbReference type="Rhea" id="RHEA:33963"/>
        <dbReference type="ChEBI" id="CHEBI:30616"/>
        <dbReference type="ChEBI" id="CHEBI:65078"/>
        <dbReference type="ChEBI" id="CHEBI:128769"/>
        <dbReference type="ChEBI" id="CHEBI:456216"/>
        <dbReference type="EC" id="2.7.4.26"/>
    </reaction>
</comment>
<feature type="binding site" evidence="11">
    <location>
        <position position="143"/>
    </location>
    <ligand>
        <name>substrate</name>
    </ligand>
</feature>
<accession>A0A0Q0VLV0</accession>
<proteinExistence type="inferred from homology"/>
<evidence type="ECO:0000256" key="3">
    <source>
        <dbReference type="ARBA" id="ARBA00017267"/>
    </source>
</evidence>
<dbReference type="GO" id="GO:0016114">
    <property type="term" value="P:terpenoid biosynthetic process"/>
    <property type="evidence" value="ECO:0007669"/>
    <property type="project" value="TreeGrafter"/>
</dbReference>
<evidence type="ECO:0000256" key="11">
    <source>
        <dbReference type="PIRSR" id="PIRSR016496-1"/>
    </source>
</evidence>
<comment type="caution">
    <text evidence="15">The sequence shown here is derived from an EMBL/GenBank/DDBJ whole genome shotgun (WGS) entry which is preliminary data.</text>
</comment>
<dbReference type="EC" id="2.7.4.26" evidence="2 10"/>
<dbReference type="GO" id="GO:0006351">
    <property type="term" value="P:DNA-templated transcription"/>
    <property type="evidence" value="ECO:0007669"/>
    <property type="project" value="InterPro"/>
</dbReference>
<feature type="binding site" evidence="11">
    <location>
        <position position="164"/>
    </location>
    <ligand>
        <name>ATP</name>
        <dbReference type="ChEBI" id="CHEBI:30616"/>
    </ligand>
</feature>
<sequence>MIILKLGGSIITDKKTYRKFEEDRTRKIIAEISKIKDKFIIIHGGGSFGHIMAKEYNIPGRLNKRSLYYMSLIHYDMSDLNMRVSKILSEYGMGNIPVPPSAYIYGKKKNYDIFRYYVKNNIMPVSYGDVYIKNRNYIGIYSGDDIIYDLSRIFMPEKVIFFSDVDGIFDKNPKIHKDAKLLKTVNKDFNFENDSIDVTGGIINKYNSMVKISKLGIKVYLINGLYPERIKDIGKDNFYGTVV</sequence>
<dbReference type="RefSeq" id="WP_054964150.1">
    <property type="nucleotide sequence ID" value="NZ_LJCQ01000199.1"/>
</dbReference>
<keyword evidence="16" id="KW-1185">Reference proteome</keyword>
<feature type="site" description="Transition state stabilizer" evidence="12">
    <location>
        <position position="14"/>
    </location>
</feature>
<evidence type="ECO:0000256" key="2">
    <source>
        <dbReference type="ARBA" id="ARBA00012908"/>
    </source>
</evidence>
<evidence type="ECO:0000256" key="10">
    <source>
        <dbReference type="PIRNR" id="PIRNR016496"/>
    </source>
</evidence>